<name>A0A7W6TFA4_9HYPH</name>
<reference evidence="5 6" key="1">
    <citation type="submission" date="2020-08" db="EMBL/GenBank/DDBJ databases">
        <title>Genomic Encyclopedia of Type Strains, Phase IV (KMG-V): Genome sequencing to study the core and pangenomes of soil and plant-associated prokaryotes.</title>
        <authorList>
            <person name="Whitman W."/>
        </authorList>
    </citation>
    <scope>NUCLEOTIDE SEQUENCE [LARGE SCALE GENOMIC DNA]</scope>
    <source>
        <strain evidence="3 6">SEMIA 444</strain>
        <strain evidence="2 5">SEMIA 448</strain>
        <strain evidence="4 7">SEMIA 452</strain>
    </source>
</reference>
<dbReference type="InterPro" id="IPR052023">
    <property type="entry name" value="Histidine_kinase_KdpD"/>
</dbReference>
<feature type="domain" description="Histidine kinase" evidence="1">
    <location>
        <begin position="201"/>
        <end position="411"/>
    </location>
</feature>
<protein>
    <submittedName>
        <fullName evidence="3">Signal transduction histidine kinase</fullName>
    </submittedName>
</protein>
<dbReference type="EMBL" id="JACIGW010000003">
    <property type="protein sequence ID" value="MBB4349351.1"/>
    <property type="molecule type" value="Genomic_DNA"/>
</dbReference>
<dbReference type="EMBL" id="JACIGY010000003">
    <property type="protein sequence ID" value="MBB4412427.1"/>
    <property type="molecule type" value="Genomic_DNA"/>
</dbReference>
<dbReference type="SUPFAM" id="SSF55874">
    <property type="entry name" value="ATPase domain of HSP90 chaperone/DNA topoisomerase II/histidine kinase"/>
    <property type="match status" value="1"/>
</dbReference>
<evidence type="ECO:0000313" key="5">
    <source>
        <dbReference type="Proteomes" id="UP000520770"/>
    </source>
</evidence>
<dbReference type="GO" id="GO:0000155">
    <property type="term" value="F:phosphorelay sensor kinase activity"/>
    <property type="evidence" value="ECO:0007669"/>
    <property type="project" value="TreeGrafter"/>
</dbReference>
<dbReference type="Gene3D" id="3.30.565.10">
    <property type="entry name" value="Histidine kinase-like ATPase, C-terminal domain"/>
    <property type="match status" value="1"/>
</dbReference>
<evidence type="ECO:0000259" key="1">
    <source>
        <dbReference type="PROSITE" id="PS50109"/>
    </source>
</evidence>
<dbReference type="InterPro" id="IPR003594">
    <property type="entry name" value="HATPase_dom"/>
</dbReference>
<dbReference type="AlphaFoldDB" id="A0A7W6TFA4"/>
<keyword evidence="3" id="KW-0418">Kinase</keyword>
<dbReference type="Proteomes" id="UP000524535">
    <property type="component" value="Unassembled WGS sequence"/>
</dbReference>
<sequence>MLDPVLELRDGPTNDIGQFFSGALDLLVATVSFSHARRGHLLSVEDGKYAFQLSAEVNGGSITVTQTPPVNINRFCQKFIEQAIVSGSVIAGEGQGLCCENNPTRPSAESAVSFFCAPIKAYGQVIALLYLELNQSADSIDEHVSEGIQLFTLGLGRGLQFSGAMFKQPDSTTETFGSTETAIDNIMNGLNPNVLRGVAASIATEVNDLLSAVSAHASAGLRWLDHDDPKLDNAKHSFGKITSSIFRVGEIFSAYQSAAHFNSSSYTSFSLQEAVTEAIDLLHPQLEECGIVCQSRSTEKILVHAERSQFIQALINIMSVATDSLKDQKILHITSEAHGNSLTLAIGEDGEGICDNSADAIFDPIFITKRGAQGIKLAVARTIAQLQGGELDIKRTDRGEMIMILRVPTDAFN</sequence>
<comment type="caution">
    <text evidence="3">The sequence shown here is derived from an EMBL/GenBank/DDBJ whole genome shotgun (WGS) entry which is preliminary data.</text>
</comment>
<dbReference type="EMBL" id="JACIHM010000003">
    <property type="protein sequence ID" value="MBB4447059.1"/>
    <property type="molecule type" value="Genomic_DNA"/>
</dbReference>
<gene>
    <name evidence="3" type="ORF">GGE31_002940</name>
    <name evidence="2" type="ORF">GGE33_003113</name>
    <name evidence="4" type="ORF">GGE35_002881</name>
</gene>
<dbReference type="Pfam" id="PF02518">
    <property type="entry name" value="HATPase_c"/>
    <property type="match status" value="1"/>
</dbReference>
<dbReference type="Proteomes" id="UP000576087">
    <property type="component" value="Unassembled WGS sequence"/>
</dbReference>
<evidence type="ECO:0000313" key="7">
    <source>
        <dbReference type="Proteomes" id="UP000576087"/>
    </source>
</evidence>
<dbReference type="InterPro" id="IPR005467">
    <property type="entry name" value="His_kinase_dom"/>
</dbReference>
<keyword evidence="3" id="KW-0808">Transferase</keyword>
<dbReference type="PROSITE" id="PS50109">
    <property type="entry name" value="HIS_KIN"/>
    <property type="match status" value="1"/>
</dbReference>
<dbReference type="GO" id="GO:0005886">
    <property type="term" value="C:plasma membrane"/>
    <property type="evidence" value="ECO:0007669"/>
    <property type="project" value="TreeGrafter"/>
</dbReference>
<organism evidence="3 6">
    <name type="scientific">Aliirhizobium cellulosilyticum</name>
    <dbReference type="NCBI Taxonomy" id="393664"/>
    <lineage>
        <taxon>Bacteria</taxon>
        <taxon>Pseudomonadati</taxon>
        <taxon>Pseudomonadota</taxon>
        <taxon>Alphaproteobacteria</taxon>
        <taxon>Hyphomicrobiales</taxon>
        <taxon>Rhizobiaceae</taxon>
        <taxon>Aliirhizobium</taxon>
    </lineage>
</organism>
<evidence type="ECO:0000313" key="2">
    <source>
        <dbReference type="EMBL" id="MBB4349351.1"/>
    </source>
</evidence>
<dbReference type="PANTHER" id="PTHR45569">
    <property type="entry name" value="SENSOR PROTEIN KDPD"/>
    <property type="match status" value="1"/>
</dbReference>
<proteinExistence type="predicted"/>
<dbReference type="Proteomes" id="UP000520770">
    <property type="component" value="Unassembled WGS sequence"/>
</dbReference>
<dbReference type="InterPro" id="IPR036890">
    <property type="entry name" value="HATPase_C_sf"/>
</dbReference>
<dbReference type="Gene3D" id="1.10.287.130">
    <property type="match status" value="1"/>
</dbReference>
<keyword evidence="6" id="KW-1185">Reference proteome</keyword>
<evidence type="ECO:0000313" key="6">
    <source>
        <dbReference type="Proteomes" id="UP000524535"/>
    </source>
</evidence>
<evidence type="ECO:0000313" key="3">
    <source>
        <dbReference type="EMBL" id="MBB4412427.1"/>
    </source>
</evidence>
<dbReference type="PANTHER" id="PTHR45569:SF1">
    <property type="entry name" value="SENSOR PROTEIN KDPD"/>
    <property type="match status" value="1"/>
</dbReference>
<dbReference type="RefSeq" id="WP_183824450.1">
    <property type="nucleotide sequence ID" value="NZ_JACIGW010000003.1"/>
</dbReference>
<accession>A0A7W6TFA4</accession>
<evidence type="ECO:0000313" key="4">
    <source>
        <dbReference type="EMBL" id="MBB4447059.1"/>
    </source>
</evidence>